<feature type="compositionally biased region" description="Polar residues" evidence="1">
    <location>
        <begin position="31"/>
        <end position="41"/>
    </location>
</feature>
<protein>
    <submittedName>
        <fullName evidence="2">Uncharacterized protein</fullName>
    </submittedName>
</protein>
<evidence type="ECO:0000313" key="2">
    <source>
        <dbReference type="EMBL" id="MFC4076804.1"/>
    </source>
</evidence>
<proteinExistence type="predicted"/>
<dbReference type="RefSeq" id="WP_380704079.1">
    <property type="nucleotide sequence ID" value="NZ_JBHSAP010000009.1"/>
</dbReference>
<name>A0ABV8JDY5_9BACL</name>
<organism evidence="2 3">
    <name type="scientific">Salinithrix halophila</name>
    <dbReference type="NCBI Taxonomy" id="1485204"/>
    <lineage>
        <taxon>Bacteria</taxon>
        <taxon>Bacillati</taxon>
        <taxon>Bacillota</taxon>
        <taxon>Bacilli</taxon>
        <taxon>Bacillales</taxon>
        <taxon>Thermoactinomycetaceae</taxon>
        <taxon>Salinithrix</taxon>
    </lineage>
</organism>
<dbReference type="Proteomes" id="UP001595843">
    <property type="component" value="Unassembled WGS sequence"/>
</dbReference>
<feature type="compositionally biased region" description="Low complexity" evidence="1">
    <location>
        <begin position="42"/>
        <end position="52"/>
    </location>
</feature>
<keyword evidence="3" id="KW-1185">Reference proteome</keyword>
<comment type="caution">
    <text evidence="2">The sequence shown here is derived from an EMBL/GenBank/DDBJ whole genome shotgun (WGS) entry which is preliminary data.</text>
</comment>
<dbReference type="EMBL" id="JBHSAP010000009">
    <property type="protein sequence ID" value="MFC4076804.1"/>
    <property type="molecule type" value="Genomic_DNA"/>
</dbReference>
<accession>A0ABV8JDY5</accession>
<feature type="region of interest" description="Disordered" evidence="1">
    <location>
        <begin position="15"/>
        <end position="52"/>
    </location>
</feature>
<evidence type="ECO:0000313" key="3">
    <source>
        <dbReference type="Proteomes" id="UP001595843"/>
    </source>
</evidence>
<evidence type="ECO:0000256" key="1">
    <source>
        <dbReference type="SAM" id="MobiDB-lite"/>
    </source>
</evidence>
<sequence>MRMWRSLYGIVSQNGTLSNQPNIPVVPRPGQQMNPPMNQKSVGGITVTGNNNNIVSKQQNTMILCNQRVRRNPKSSEG</sequence>
<reference evidence="3" key="1">
    <citation type="journal article" date="2019" name="Int. J. Syst. Evol. Microbiol.">
        <title>The Global Catalogue of Microorganisms (GCM) 10K type strain sequencing project: providing services to taxonomists for standard genome sequencing and annotation.</title>
        <authorList>
            <consortium name="The Broad Institute Genomics Platform"/>
            <consortium name="The Broad Institute Genome Sequencing Center for Infectious Disease"/>
            <person name="Wu L."/>
            <person name="Ma J."/>
        </authorList>
    </citation>
    <scope>NUCLEOTIDE SEQUENCE [LARGE SCALE GENOMIC DNA]</scope>
    <source>
        <strain evidence="3">IBRC-M 10813</strain>
    </source>
</reference>
<gene>
    <name evidence="2" type="ORF">ACFOUO_08270</name>
</gene>